<reference evidence="1 2" key="1">
    <citation type="journal article" date="2023" name="Plants (Basel)">
        <title>Bridging the Gap: Combining Genomics and Transcriptomics Approaches to Understand Stylosanthes scabra, an Orphan Legume from the Brazilian Caatinga.</title>
        <authorList>
            <person name="Ferreira-Neto J.R.C."/>
            <person name="da Silva M.D."/>
            <person name="Binneck E."/>
            <person name="de Melo N.F."/>
            <person name="da Silva R.H."/>
            <person name="de Melo A.L.T.M."/>
            <person name="Pandolfi V."/>
            <person name="Bustamante F.O."/>
            <person name="Brasileiro-Vidal A.C."/>
            <person name="Benko-Iseppon A.M."/>
        </authorList>
    </citation>
    <scope>NUCLEOTIDE SEQUENCE [LARGE SCALE GENOMIC DNA]</scope>
    <source>
        <tissue evidence="1">Leaves</tissue>
    </source>
</reference>
<proteinExistence type="predicted"/>
<dbReference type="EMBL" id="JASCZI010162217">
    <property type="protein sequence ID" value="MED6179192.1"/>
    <property type="molecule type" value="Genomic_DNA"/>
</dbReference>
<evidence type="ECO:0000313" key="2">
    <source>
        <dbReference type="Proteomes" id="UP001341840"/>
    </source>
</evidence>
<name>A0ABU6W0K0_9FABA</name>
<accession>A0ABU6W0K0</accession>
<keyword evidence="2" id="KW-1185">Reference proteome</keyword>
<feature type="non-terminal residue" evidence="1">
    <location>
        <position position="1"/>
    </location>
</feature>
<dbReference type="Proteomes" id="UP001341840">
    <property type="component" value="Unassembled WGS sequence"/>
</dbReference>
<evidence type="ECO:0000313" key="1">
    <source>
        <dbReference type="EMBL" id="MED6179192.1"/>
    </source>
</evidence>
<comment type="caution">
    <text evidence="1">The sequence shown here is derived from an EMBL/GenBank/DDBJ whole genome shotgun (WGS) entry which is preliminary data.</text>
</comment>
<protein>
    <submittedName>
        <fullName evidence="1">Uncharacterized protein</fullName>
    </submittedName>
</protein>
<sequence length="106" mass="12120">FPEPSRVPKHLLLLPHANTTETYTSFRKELRKVPFLCLHDNYCCKRTLSEVDNLPNFPSDPTHKIAACLLKSELSAPIVHLSEDDMLYSYVSQYQTTSEGLPKTLK</sequence>
<organism evidence="1 2">
    <name type="scientific">Stylosanthes scabra</name>
    <dbReference type="NCBI Taxonomy" id="79078"/>
    <lineage>
        <taxon>Eukaryota</taxon>
        <taxon>Viridiplantae</taxon>
        <taxon>Streptophyta</taxon>
        <taxon>Embryophyta</taxon>
        <taxon>Tracheophyta</taxon>
        <taxon>Spermatophyta</taxon>
        <taxon>Magnoliopsida</taxon>
        <taxon>eudicotyledons</taxon>
        <taxon>Gunneridae</taxon>
        <taxon>Pentapetalae</taxon>
        <taxon>rosids</taxon>
        <taxon>fabids</taxon>
        <taxon>Fabales</taxon>
        <taxon>Fabaceae</taxon>
        <taxon>Papilionoideae</taxon>
        <taxon>50 kb inversion clade</taxon>
        <taxon>dalbergioids sensu lato</taxon>
        <taxon>Dalbergieae</taxon>
        <taxon>Pterocarpus clade</taxon>
        <taxon>Stylosanthes</taxon>
    </lineage>
</organism>
<gene>
    <name evidence="1" type="ORF">PIB30_114845</name>
</gene>